<dbReference type="InterPro" id="IPR013320">
    <property type="entry name" value="ConA-like_dom_sf"/>
</dbReference>
<name>A0AAV4JIS1_9GAST</name>
<sequence>MNSSSDTLKGVSAQGLEFCNRHSLPYVSQSSRLHSSKTFSHQYHDKCLQQNTASLQSKELGQTKMNNHSGIETSFETSQCRKSFRHSGINTESTQGEKKKCKYCLIRMAKLRQLEKKKNTKSSRRRTLSSGISSSKVSGHLQVDRGCQTSAALFEQAPMTQREIRCFISVLRYPNEKPLRTETFCSCVMLGREDDCTCGEIDSSFEWLWDRNNRGDTAFVQQDARVVIFHKDYSCGTAAICGEQVMDKDQYFWEVKMTTPVYGTDMMLGVGTTGVDLNGHHNEFCSMLGTDGDSWGFSYDGRVQHNGKKRDYSGRYGQGAIIGVHLDMWHGTLTFFKNRINLGIAYKGLRGKSLYPMACSTAARSAMRIVSSRSFPSSLQYLCCRLLRKLVPLKLNVLDVVPMPPGLRLILGRNLGWLLQAPPVPAQGQSSQAPSNGYVCNICLPMKNVFEGYTDDEGEISDEDHIHNGFNFLDSDDEDDSEESGEEEASRSDSRSPLKRQTALVETFARTVFSSLSDLPLHPSSSSGNWAKIKRRRLDLSQNDSSSEEDENSESEDGILKEDGDTLFFERRESSEEDLPRKSKLRKRKRMQW</sequence>
<accession>A0AAV4JIS1</accession>
<keyword evidence="10" id="KW-1185">Reference proteome</keyword>
<dbReference type="GO" id="GO:0043161">
    <property type="term" value="P:proteasome-mediated ubiquitin-dependent protein catabolic process"/>
    <property type="evidence" value="ECO:0007669"/>
    <property type="project" value="TreeGrafter"/>
</dbReference>
<comment type="similarity">
    <text evidence="2">Belongs to the SPSB family.</text>
</comment>
<feature type="compositionally biased region" description="Acidic residues" evidence="6">
    <location>
        <begin position="474"/>
        <end position="487"/>
    </location>
</feature>
<dbReference type="InterPro" id="IPR001496">
    <property type="entry name" value="SOCS_box"/>
</dbReference>
<dbReference type="PROSITE" id="PS50188">
    <property type="entry name" value="B302_SPRY"/>
    <property type="match status" value="1"/>
</dbReference>
<evidence type="ECO:0000256" key="2">
    <source>
        <dbReference type="ARBA" id="ARBA00010910"/>
    </source>
</evidence>
<comment type="subcellular location">
    <subcellularLocation>
        <location evidence="1">Nucleus</location>
    </subcellularLocation>
</comment>
<dbReference type="Gene3D" id="2.60.120.920">
    <property type="match status" value="1"/>
</dbReference>
<dbReference type="Pfam" id="PF00622">
    <property type="entry name" value="SPRY"/>
    <property type="match status" value="1"/>
</dbReference>
<feature type="compositionally biased region" description="Basic residues" evidence="6">
    <location>
        <begin position="118"/>
        <end position="127"/>
    </location>
</feature>
<feature type="compositionally biased region" description="Basic residues" evidence="6">
    <location>
        <begin position="582"/>
        <end position="593"/>
    </location>
</feature>
<evidence type="ECO:0000313" key="10">
    <source>
        <dbReference type="Proteomes" id="UP000762676"/>
    </source>
</evidence>
<dbReference type="PANTHER" id="PTHR12245:SF5">
    <property type="entry name" value="SPRY DOMAIN-CONTAINING SOCS BOX PROTEIN 3"/>
    <property type="match status" value="1"/>
</dbReference>
<keyword evidence="4" id="KW-0833">Ubl conjugation pathway</keyword>
<evidence type="ECO:0000313" key="9">
    <source>
        <dbReference type="EMBL" id="GFS20907.1"/>
    </source>
</evidence>
<evidence type="ECO:0000259" key="8">
    <source>
        <dbReference type="PROSITE" id="PS50225"/>
    </source>
</evidence>
<proteinExistence type="inferred from homology"/>
<feature type="region of interest" description="Disordered" evidence="6">
    <location>
        <begin position="115"/>
        <end position="136"/>
    </location>
</feature>
<dbReference type="InterPro" id="IPR035754">
    <property type="entry name" value="SPRY_SPSB3"/>
</dbReference>
<reference evidence="9 10" key="1">
    <citation type="journal article" date="2021" name="Elife">
        <title>Chloroplast acquisition without the gene transfer in kleptoplastic sea slugs, Plakobranchus ocellatus.</title>
        <authorList>
            <person name="Maeda T."/>
            <person name="Takahashi S."/>
            <person name="Yoshida T."/>
            <person name="Shimamura S."/>
            <person name="Takaki Y."/>
            <person name="Nagai Y."/>
            <person name="Toyoda A."/>
            <person name="Suzuki Y."/>
            <person name="Arimoto A."/>
            <person name="Ishii H."/>
            <person name="Satoh N."/>
            <person name="Nishiyama T."/>
            <person name="Hasebe M."/>
            <person name="Maruyama T."/>
            <person name="Minagawa J."/>
            <person name="Obokata J."/>
            <person name="Shigenobu S."/>
        </authorList>
    </citation>
    <scope>NUCLEOTIDE SEQUENCE [LARGE SCALE GENOMIC DNA]</scope>
</reference>
<dbReference type="EMBL" id="BMAT01010138">
    <property type="protein sequence ID" value="GFS20907.1"/>
    <property type="molecule type" value="Genomic_DNA"/>
</dbReference>
<dbReference type="GO" id="GO:0019005">
    <property type="term" value="C:SCF ubiquitin ligase complex"/>
    <property type="evidence" value="ECO:0007669"/>
    <property type="project" value="TreeGrafter"/>
</dbReference>
<dbReference type="Proteomes" id="UP000762676">
    <property type="component" value="Unassembled WGS sequence"/>
</dbReference>
<feature type="domain" description="SOCS box" evidence="8">
    <location>
        <begin position="368"/>
        <end position="411"/>
    </location>
</feature>
<dbReference type="PANTHER" id="PTHR12245">
    <property type="entry name" value="SPRY DOMAIN CONTAINING SOCS BOX PROTEIN"/>
    <property type="match status" value="1"/>
</dbReference>
<evidence type="ECO:0000256" key="1">
    <source>
        <dbReference type="ARBA" id="ARBA00004123"/>
    </source>
</evidence>
<feature type="domain" description="B30.2/SPRY" evidence="7">
    <location>
        <begin position="187"/>
        <end position="376"/>
    </location>
</feature>
<keyword evidence="5" id="KW-0539">Nucleus</keyword>
<gene>
    <name evidence="9" type="ORF">ElyMa_005069100</name>
</gene>
<dbReference type="InterPro" id="IPR050672">
    <property type="entry name" value="FBXO45-Fsn/SPSB_families"/>
</dbReference>
<evidence type="ECO:0000256" key="4">
    <source>
        <dbReference type="ARBA" id="ARBA00022786"/>
    </source>
</evidence>
<organism evidence="9 10">
    <name type="scientific">Elysia marginata</name>
    <dbReference type="NCBI Taxonomy" id="1093978"/>
    <lineage>
        <taxon>Eukaryota</taxon>
        <taxon>Metazoa</taxon>
        <taxon>Spiralia</taxon>
        <taxon>Lophotrochozoa</taxon>
        <taxon>Mollusca</taxon>
        <taxon>Gastropoda</taxon>
        <taxon>Heterobranchia</taxon>
        <taxon>Euthyneura</taxon>
        <taxon>Panpulmonata</taxon>
        <taxon>Sacoglossa</taxon>
        <taxon>Placobranchoidea</taxon>
        <taxon>Plakobranchidae</taxon>
        <taxon>Elysia</taxon>
    </lineage>
</organism>
<dbReference type="InterPro" id="IPR043136">
    <property type="entry name" value="B30.2/SPRY_sf"/>
</dbReference>
<comment type="caution">
    <text evidence="9">The sequence shown here is derived from an EMBL/GenBank/DDBJ whole genome shotgun (WGS) entry which is preliminary data.</text>
</comment>
<feature type="region of interest" description="Disordered" evidence="6">
    <location>
        <begin position="454"/>
        <end position="499"/>
    </location>
</feature>
<feature type="compositionally biased region" description="Acidic residues" evidence="6">
    <location>
        <begin position="546"/>
        <end position="557"/>
    </location>
</feature>
<dbReference type="SMART" id="SM00449">
    <property type="entry name" value="SPRY"/>
    <property type="match status" value="1"/>
</dbReference>
<evidence type="ECO:0000256" key="5">
    <source>
        <dbReference type="ARBA" id="ARBA00023242"/>
    </source>
</evidence>
<evidence type="ECO:0000259" key="7">
    <source>
        <dbReference type="PROSITE" id="PS50188"/>
    </source>
</evidence>
<protein>
    <recommendedName>
        <fullName evidence="3">SPRY domain-containing SOCS box protein 3</fullName>
    </recommendedName>
</protein>
<evidence type="ECO:0000256" key="6">
    <source>
        <dbReference type="SAM" id="MobiDB-lite"/>
    </source>
</evidence>
<dbReference type="AlphaFoldDB" id="A0AAV4JIS1"/>
<dbReference type="CDD" id="cd12876">
    <property type="entry name" value="SPRY_SOCS3"/>
    <property type="match status" value="1"/>
</dbReference>
<feature type="compositionally biased region" description="Basic and acidic residues" evidence="6">
    <location>
        <begin position="558"/>
        <end position="581"/>
    </location>
</feature>
<dbReference type="InterPro" id="IPR003877">
    <property type="entry name" value="SPRY_dom"/>
</dbReference>
<dbReference type="InterPro" id="IPR001870">
    <property type="entry name" value="B30.2/SPRY"/>
</dbReference>
<evidence type="ECO:0000256" key="3">
    <source>
        <dbReference type="ARBA" id="ARBA00014684"/>
    </source>
</evidence>
<feature type="region of interest" description="Disordered" evidence="6">
    <location>
        <begin position="539"/>
        <end position="593"/>
    </location>
</feature>
<dbReference type="SUPFAM" id="SSF49899">
    <property type="entry name" value="Concanavalin A-like lectins/glucanases"/>
    <property type="match status" value="1"/>
</dbReference>
<dbReference type="PROSITE" id="PS50225">
    <property type="entry name" value="SOCS"/>
    <property type="match status" value="1"/>
</dbReference>
<dbReference type="GO" id="GO:0005634">
    <property type="term" value="C:nucleus"/>
    <property type="evidence" value="ECO:0007669"/>
    <property type="project" value="UniProtKB-SubCell"/>
</dbReference>